<name>A0ABY3CDQ5_9GAMM</name>
<feature type="transmembrane region" description="Helical" evidence="2">
    <location>
        <begin position="120"/>
        <end position="137"/>
    </location>
</feature>
<sequence>MENQNGQQPVANAASEHPPLEGEFYSGKDMFELEKERIKSSDKRTEIARLAIEANDAADKRQFDYHMQKLAHDTTLKAQQNKITTNLLYGGGAFIFAVVALLFTMSFFGDEHQSQLASSLLEKLMTALSGIGIYLLGKSAIGKITNPSSE</sequence>
<dbReference type="EMBL" id="RYFG02000063">
    <property type="protein sequence ID" value="TRW98937.1"/>
    <property type="molecule type" value="Genomic_DNA"/>
</dbReference>
<comment type="caution">
    <text evidence="3">The sequence shown here is derived from an EMBL/GenBank/DDBJ whole genome shotgun (WGS) entry which is preliminary data.</text>
</comment>
<dbReference type="RefSeq" id="WP_127030676.1">
    <property type="nucleotide sequence ID" value="NZ_RYFG02000063.1"/>
</dbReference>
<keyword evidence="2" id="KW-0812">Transmembrane</keyword>
<reference evidence="3 4" key="1">
    <citation type="journal article" date="2019" name="Antonie Van Leeuwenhoek">
        <title>Description of 'Ca. Methylobacter oryzae' KRF1, a novel species from the environmentally important Methylobacter clade 2.</title>
        <authorList>
            <person name="Khatri K."/>
            <person name="Mohite J.A."/>
            <person name="Pandit P.S."/>
            <person name="Bahulikar R."/>
            <person name="Rahalkar M.C."/>
        </authorList>
    </citation>
    <scope>NUCLEOTIDE SEQUENCE [LARGE SCALE GENOMIC DNA]</scope>
    <source>
        <strain evidence="3 4">KRF1</strain>
    </source>
</reference>
<organism evidence="3 4">
    <name type="scientific">Candidatus Methylobacter oryzae</name>
    <dbReference type="NCBI Taxonomy" id="2497749"/>
    <lineage>
        <taxon>Bacteria</taxon>
        <taxon>Pseudomonadati</taxon>
        <taxon>Pseudomonadota</taxon>
        <taxon>Gammaproteobacteria</taxon>
        <taxon>Methylococcales</taxon>
        <taxon>Methylococcaceae</taxon>
        <taxon>Methylobacter</taxon>
    </lineage>
</organism>
<keyword evidence="4" id="KW-1185">Reference proteome</keyword>
<feature type="transmembrane region" description="Helical" evidence="2">
    <location>
        <begin position="87"/>
        <end position="108"/>
    </location>
</feature>
<gene>
    <name evidence="3" type="ORF">EKO24_006930</name>
</gene>
<feature type="compositionally biased region" description="Polar residues" evidence="1">
    <location>
        <begin position="1"/>
        <end position="10"/>
    </location>
</feature>
<evidence type="ECO:0000256" key="1">
    <source>
        <dbReference type="SAM" id="MobiDB-lite"/>
    </source>
</evidence>
<evidence type="ECO:0000313" key="4">
    <source>
        <dbReference type="Proteomes" id="UP000733744"/>
    </source>
</evidence>
<feature type="region of interest" description="Disordered" evidence="1">
    <location>
        <begin position="1"/>
        <end position="26"/>
    </location>
</feature>
<dbReference type="Proteomes" id="UP000733744">
    <property type="component" value="Unassembled WGS sequence"/>
</dbReference>
<protein>
    <submittedName>
        <fullName evidence="3">Uncharacterized protein</fullName>
    </submittedName>
</protein>
<keyword evidence="2" id="KW-1133">Transmembrane helix</keyword>
<evidence type="ECO:0000313" key="3">
    <source>
        <dbReference type="EMBL" id="TRW98937.1"/>
    </source>
</evidence>
<keyword evidence="2" id="KW-0472">Membrane</keyword>
<accession>A0ABY3CDQ5</accession>
<evidence type="ECO:0000256" key="2">
    <source>
        <dbReference type="SAM" id="Phobius"/>
    </source>
</evidence>
<proteinExistence type="predicted"/>